<dbReference type="InterPro" id="IPR001647">
    <property type="entry name" value="HTH_TetR"/>
</dbReference>
<organism evidence="5 6">
    <name type="scientific">Amorphus orientalis</name>
    <dbReference type="NCBI Taxonomy" id="649198"/>
    <lineage>
        <taxon>Bacteria</taxon>
        <taxon>Pseudomonadati</taxon>
        <taxon>Pseudomonadota</taxon>
        <taxon>Alphaproteobacteria</taxon>
        <taxon>Hyphomicrobiales</taxon>
        <taxon>Amorphaceae</taxon>
        <taxon>Amorphus</taxon>
    </lineage>
</organism>
<dbReference type="GO" id="GO:0003677">
    <property type="term" value="F:DNA binding"/>
    <property type="evidence" value="ECO:0007669"/>
    <property type="project" value="UniProtKB-UniRule"/>
</dbReference>
<feature type="region of interest" description="Disordered" evidence="3">
    <location>
        <begin position="1"/>
        <end position="25"/>
    </location>
</feature>
<proteinExistence type="predicted"/>
<accession>A0AAE3VMH8</accession>
<dbReference type="Proteomes" id="UP001229244">
    <property type="component" value="Unassembled WGS sequence"/>
</dbReference>
<dbReference type="Pfam" id="PF17938">
    <property type="entry name" value="TetR_C_29"/>
    <property type="match status" value="1"/>
</dbReference>
<evidence type="ECO:0000313" key="6">
    <source>
        <dbReference type="Proteomes" id="UP001229244"/>
    </source>
</evidence>
<evidence type="ECO:0000313" key="5">
    <source>
        <dbReference type="EMBL" id="MDQ0314470.1"/>
    </source>
</evidence>
<dbReference type="PRINTS" id="PR00455">
    <property type="entry name" value="HTHTETR"/>
</dbReference>
<dbReference type="InterPro" id="IPR050109">
    <property type="entry name" value="HTH-type_TetR-like_transc_reg"/>
</dbReference>
<evidence type="ECO:0000256" key="1">
    <source>
        <dbReference type="ARBA" id="ARBA00023125"/>
    </source>
</evidence>
<dbReference type="PANTHER" id="PTHR30328">
    <property type="entry name" value="TRANSCRIPTIONAL REPRESSOR"/>
    <property type="match status" value="1"/>
</dbReference>
<dbReference type="PANTHER" id="PTHR30328:SF54">
    <property type="entry name" value="HTH-TYPE TRANSCRIPTIONAL REPRESSOR SCO4008"/>
    <property type="match status" value="1"/>
</dbReference>
<dbReference type="PROSITE" id="PS50977">
    <property type="entry name" value="HTH_TETR_2"/>
    <property type="match status" value="1"/>
</dbReference>
<dbReference type="AlphaFoldDB" id="A0AAE3VMH8"/>
<dbReference type="InterPro" id="IPR009057">
    <property type="entry name" value="Homeodomain-like_sf"/>
</dbReference>
<dbReference type="InterPro" id="IPR036271">
    <property type="entry name" value="Tet_transcr_reg_TetR-rel_C_sf"/>
</dbReference>
<dbReference type="SUPFAM" id="SSF46689">
    <property type="entry name" value="Homeodomain-like"/>
    <property type="match status" value="1"/>
</dbReference>
<keyword evidence="6" id="KW-1185">Reference proteome</keyword>
<protein>
    <submittedName>
        <fullName evidence="5">AcrR family transcriptional regulator</fullName>
    </submittedName>
</protein>
<evidence type="ECO:0000256" key="2">
    <source>
        <dbReference type="PROSITE-ProRule" id="PRU00335"/>
    </source>
</evidence>
<gene>
    <name evidence="5" type="ORF">J2S73_000907</name>
</gene>
<dbReference type="Gene3D" id="1.10.357.10">
    <property type="entry name" value="Tetracycline Repressor, domain 2"/>
    <property type="match status" value="1"/>
</dbReference>
<evidence type="ECO:0000256" key="3">
    <source>
        <dbReference type="SAM" id="MobiDB-lite"/>
    </source>
</evidence>
<evidence type="ECO:0000259" key="4">
    <source>
        <dbReference type="PROSITE" id="PS50977"/>
    </source>
</evidence>
<name>A0AAE3VMH8_9HYPH</name>
<reference evidence="5" key="1">
    <citation type="submission" date="2023-07" db="EMBL/GenBank/DDBJ databases">
        <title>Genomic Encyclopedia of Type Strains, Phase IV (KMG-IV): sequencing the most valuable type-strain genomes for metagenomic binning, comparative biology and taxonomic classification.</title>
        <authorList>
            <person name="Goeker M."/>
        </authorList>
    </citation>
    <scope>NUCLEOTIDE SEQUENCE</scope>
    <source>
        <strain evidence="5">DSM 21202</strain>
    </source>
</reference>
<dbReference type="InterPro" id="IPR041474">
    <property type="entry name" value="NicS_C"/>
</dbReference>
<dbReference type="EMBL" id="JAUSUL010000001">
    <property type="protein sequence ID" value="MDQ0314470.1"/>
    <property type="molecule type" value="Genomic_DNA"/>
</dbReference>
<comment type="caution">
    <text evidence="5">The sequence shown here is derived from an EMBL/GenBank/DDBJ whole genome shotgun (WGS) entry which is preliminary data.</text>
</comment>
<feature type="DNA-binding region" description="H-T-H motif" evidence="2">
    <location>
        <begin position="48"/>
        <end position="67"/>
    </location>
</feature>
<dbReference type="RefSeq" id="WP_306884248.1">
    <property type="nucleotide sequence ID" value="NZ_JAUSUL010000001.1"/>
</dbReference>
<sequence length="228" mass="25831">MEDSGYVAIRKTKPSGRAQHKRDADATRRRILDAARHAFAEHGLSGARIDQISRASEANVQMIYRYFGGKEDLYRAALEDTYARIRALERQLDLTTLEPEDGIRRLVEFTFDYLRDNPDFVAIIRNENIAYGRFANTLPMVSDTTLPLVQAIDDLVARGRESGVFTVSIDPAQLYVTILSLCITHLAQRHTLSAMFQRDLGESNWLSERRTHAIDVVMTYLTAPRANG</sequence>
<keyword evidence="1 2" id="KW-0238">DNA-binding</keyword>
<feature type="domain" description="HTH tetR-type" evidence="4">
    <location>
        <begin position="25"/>
        <end position="85"/>
    </location>
</feature>
<dbReference type="Pfam" id="PF00440">
    <property type="entry name" value="TetR_N"/>
    <property type="match status" value="1"/>
</dbReference>
<feature type="compositionally biased region" description="Basic residues" evidence="3">
    <location>
        <begin position="10"/>
        <end position="20"/>
    </location>
</feature>
<dbReference type="SUPFAM" id="SSF48498">
    <property type="entry name" value="Tetracyclin repressor-like, C-terminal domain"/>
    <property type="match status" value="1"/>
</dbReference>